<feature type="region of interest" description="Disordered" evidence="3">
    <location>
        <begin position="252"/>
        <end position="316"/>
    </location>
</feature>
<dbReference type="GO" id="GO:0003729">
    <property type="term" value="F:mRNA binding"/>
    <property type="evidence" value="ECO:0007669"/>
    <property type="project" value="TreeGrafter"/>
</dbReference>
<keyword evidence="1 2" id="KW-0694">RNA-binding</keyword>
<name>A0A2G5VCR0_9PELO</name>
<dbReference type="STRING" id="1611254.A0A2G5VCR0"/>
<protein>
    <recommendedName>
        <fullName evidence="4">RRM domain-containing protein</fullName>
    </recommendedName>
</protein>
<evidence type="ECO:0000313" key="5">
    <source>
        <dbReference type="EMBL" id="PIC49548.1"/>
    </source>
</evidence>
<evidence type="ECO:0000313" key="6">
    <source>
        <dbReference type="Proteomes" id="UP000230233"/>
    </source>
</evidence>
<dbReference type="Proteomes" id="UP000230233">
    <property type="component" value="Chromosome II"/>
</dbReference>
<dbReference type="Pfam" id="PF00076">
    <property type="entry name" value="RRM_1"/>
    <property type="match status" value="1"/>
</dbReference>
<dbReference type="CDD" id="cd00590">
    <property type="entry name" value="RRM_SF"/>
    <property type="match status" value="2"/>
</dbReference>
<evidence type="ECO:0000259" key="4">
    <source>
        <dbReference type="PROSITE" id="PS50102"/>
    </source>
</evidence>
<feature type="region of interest" description="Disordered" evidence="3">
    <location>
        <begin position="603"/>
        <end position="628"/>
    </location>
</feature>
<dbReference type="PROSITE" id="PS50102">
    <property type="entry name" value="RRM"/>
    <property type="match status" value="1"/>
</dbReference>
<feature type="region of interest" description="Disordered" evidence="3">
    <location>
        <begin position="1"/>
        <end position="21"/>
    </location>
</feature>
<dbReference type="PANTHER" id="PTHR23003">
    <property type="entry name" value="RNA RECOGNITION MOTIF RRM DOMAIN CONTAINING PROTEIN"/>
    <property type="match status" value="1"/>
</dbReference>
<feature type="compositionally biased region" description="Basic and acidic residues" evidence="3">
    <location>
        <begin position="296"/>
        <end position="314"/>
    </location>
</feature>
<dbReference type="SMART" id="SM00360">
    <property type="entry name" value="RRM"/>
    <property type="match status" value="2"/>
</dbReference>
<evidence type="ECO:0000256" key="3">
    <source>
        <dbReference type="SAM" id="MobiDB-lite"/>
    </source>
</evidence>
<sequence>MDPIDGPPSMDPMNGAPSMDPHQWTLIIGPPQWTSNAQGSQMCCKDTGEVQEYCILPHDDVTMTTTSSKIYIASYPKSVTENVLWSIFEQFGEVKNVFLKGGGKNFGIMDFVGPGDAENVINKCLGMEIDGKKLRLEISKSAGPRKKGSDPEQRPPMDPSLDPKFRVVIKNLPEGTTSLELKNLIAHISLEPKHIVWIPLRNEGIVYFLSMEDAQKAKMVYNNFWWRNEAGKEGCLLLNGWSPPVYNNSTVSCTMKSEPPEPPPAPEHSSGSNKTRQDKLPQPEPSMEPSRSNKRPSTERPESSNDVKRMRLDVPESPVLMAREIKLEPPEEPIPEPIPQSTILQNPVAVPQNARENTQTTTSFPINKRTTTHRNFQTQTDRSTRPTTSTESQTSRCCSCCHCSCSNCDNPEKNPGGNSSNFDIDHIKKMGGKVVVGDDGKEFLQIPMSLVQSLASLTSAPVPAPPARPPKLPVPEWLQMRDDSIGQKPKFGLEIRDKTKNPDPRSFNMEHIRKLGGTLTYSDGRARIRVPRSSFKPTTWQNATDVTNVGKSAPKSLQFITNPARQNAKGFNMDYVRKMGGKLTYRDGQAIISIPKPKVDALGPSAAPVPSAPAKTAQIPKPGNSAPLKPLTTEWQNVPNAKNGKKVPHKLQICKTSEKEAANPNTFGVEHIQRLGGKITYHDGKVTVGFPNPLPSLLAVGVPRWAPAPPPPPPGYVSSLSNWKKMKDETIGQKAPYCVEARKASKDQVNDPNVFNFKNIHKIGGRAIVHMGKVTIQIPKSHVPKLAQKPPVVATEGVPAVVPQPVFKVPALPNRFLAPPAPPAVPNWLLPPPPAPPAIPNRLLAPPAAPAPPPISNWLLAPPPAPPAIPNQLLAPHVKIPKSAAPKKP</sequence>
<dbReference type="InterPro" id="IPR035979">
    <property type="entry name" value="RBD_domain_sf"/>
</dbReference>
<gene>
    <name evidence="5" type="primary">Cnig_chr_II.g8118</name>
    <name evidence="5" type="ORF">B9Z55_008118</name>
</gene>
<feature type="compositionally biased region" description="Pro residues" evidence="3">
    <location>
        <begin position="1"/>
        <end position="10"/>
    </location>
</feature>
<dbReference type="InterPro" id="IPR012677">
    <property type="entry name" value="Nucleotide-bd_a/b_plait_sf"/>
</dbReference>
<dbReference type="EMBL" id="PDUG01000002">
    <property type="protein sequence ID" value="PIC49548.1"/>
    <property type="molecule type" value="Genomic_DNA"/>
</dbReference>
<dbReference type="Gene3D" id="3.30.70.330">
    <property type="match status" value="1"/>
</dbReference>
<dbReference type="InterPro" id="IPR000504">
    <property type="entry name" value="RRM_dom"/>
</dbReference>
<evidence type="ECO:0000256" key="1">
    <source>
        <dbReference type="ARBA" id="ARBA00022884"/>
    </source>
</evidence>
<feature type="region of interest" description="Disordered" evidence="3">
    <location>
        <begin position="372"/>
        <end position="392"/>
    </location>
</feature>
<feature type="compositionally biased region" description="Low complexity" evidence="3">
    <location>
        <begin position="604"/>
        <end position="614"/>
    </location>
</feature>
<organism evidence="5 6">
    <name type="scientific">Caenorhabditis nigoni</name>
    <dbReference type="NCBI Taxonomy" id="1611254"/>
    <lineage>
        <taxon>Eukaryota</taxon>
        <taxon>Metazoa</taxon>
        <taxon>Ecdysozoa</taxon>
        <taxon>Nematoda</taxon>
        <taxon>Chromadorea</taxon>
        <taxon>Rhabditida</taxon>
        <taxon>Rhabditina</taxon>
        <taxon>Rhabditomorpha</taxon>
        <taxon>Rhabditoidea</taxon>
        <taxon>Rhabditidae</taxon>
        <taxon>Peloderinae</taxon>
        <taxon>Caenorhabditis</taxon>
    </lineage>
</organism>
<accession>A0A2G5VCR0</accession>
<dbReference type="GO" id="GO:0005634">
    <property type="term" value="C:nucleus"/>
    <property type="evidence" value="ECO:0007669"/>
    <property type="project" value="TreeGrafter"/>
</dbReference>
<dbReference type="SUPFAM" id="SSF54928">
    <property type="entry name" value="RNA-binding domain, RBD"/>
    <property type="match status" value="1"/>
</dbReference>
<reference evidence="6" key="1">
    <citation type="submission" date="2017-10" db="EMBL/GenBank/DDBJ databases">
        <title>Rapid genome shrinkage in a self-fertile nematode reveals novel sperm competition proteins.</title>
        <authorList>
            <person name="Yin D."/>
            <person name="Schwarz E.M."/>
            <person name="Thomas C.G."/>
            <person name="Felde R.L."/>
            <person name="Korf I.F."/>
            <person name="Cutter A.D."/>
            <person name="Schartner C.M."/>
            <person name="Ralston E.J."/>
            <person name="Meyer B.J."/>
            <person name="Haag E.S."/>
        </authorList>
    </citation>
    <scope>NUCLEOTIDE SEQUENCE [LARGE SCALE GENOMIC DNA]</scope>
    <source>
        <strain evidence="6">JU1422</strain>
    </source>
</reference>
<comment type="caution">
    <text evidence="5">The sequence shown here is derived from an EMBL/GenBank/DDBJ whole genome shotgun (WGS) entry which is preliminary data.</text>
</comment>
<dbReference type="OrthoDB" id="272703at2759"/>
<keyword evidence="6" id="KW-1185">Reference proteome</keyword>
<dbReference type="GO" id="GO:0005737">
    <property type="term" value="C:cytoplasm"/>
    <property type="evidence" value="ECO:0007669"/>
    <property type="project" value="TreeGrafter"/>
</dbReference>
<feature type="region of interest" description="Disordered" evidence="3">
    <location>
        <begin position="140"/>
        <end position="162"/>
    </location>
</feature>
<dbReference type="InterPro" id="IPR050374">
    <property type="entry name" value="RRT5_SRSF_SR"/>
</dbReference>
<evidence type="ECO:0000256" key="2">
    <source>
        <dbReference type="PROSITE-ProRule" id="PRU00176"/>
    </source>
</evidence>
<feature type="domain" description="RRM" evidence="4">
    <location>
        <begin position="68"/>
        <end position="141"/>
    </location>
</feature>
<proteinExistence type="predicted"/>
<dbReference type="AlphaFoldDB" id="A0A2G5VCR0"/>
<feature type="region of interest" description="Disordered" evidence="3">
    <location>
        <begin position="870"/>
        <end position="889"/>
    </location>
</feature>
<feature type="compositionally biased region" description="Basic and acidic residues" evidence="3">
    <location>
        <begin position="147"/>
        <end position="162"/>
    </location>
</feature>